<dbReference type="InterPro" id="IPR009057">
    <property type="entry name" value="Homeodomain-like_sf"/>
</dbReference>
<dbReference type="AlphaFoldDB" id="A0A238KLE3"/>
<protein>
    <submittedName>
        <fullName evidence="5">HTH-type transcriptional regulator CdhR</fullName>
    </submittedName>
</protein>
<dbReference type="PROSITE" id="PS00041">
    <property type="entry name" value="HTH_ARAC_FAMILY_1"/>
    <property type="match status" value="1"/>
</dbReference>
<evidence type="ECO:0000313" key="6">
    <source>
        <dbReference type="Proteomes" id="UP000202485"/>
    </source>
</evidence>
<dbReference type="SMART" id="SM00342">
    <property type="entry name" value="HTH_ARAC"/>
    <property type="match status" value="1"/>
</dbReference>
<dbReference type="Pfam" id="PF12833">
    <property type="entry name" value="HTH_18"/>
    <property type="match status" value="1"/>
</dbReference>
<dbReference type="SUPFAM" id="SSF52317">
    <property type="entry name" value="Class I glutamine amidotransferase-like"/>
    <property type="match status" value="1"/>
</dbReference>
<dbReference type="PANTHER" id="PTHR43130:SF3">
    <property type="entry name" value="HTH-TYPE TRANSCRIPTIONAL REGULATOR RV1931C"/>
    <property type="match status" value="1"/>
</dbReference>
<keyword evidence="6" id="KW-1185">Reference proteome</keyword>
<dbReference type="PANTHER" id="PTHR43130">
    <property type="entry name" value="ARAC-FAMILY TRANSCRIPTIONAL REGULATOR"/>
    <property type="match status" value="1"/>
</dbReference>
<evidence type="ECO:0000256" key="2">
    <source>
        <dbReference type="ARBA" id="ARBA00023125"/>
    </source>
</evidence>
<dbReference type="Gene3D" id="3.40.50.880">
    <property type="match status" value="1"/>
</dbReference>
<dbReference type="InterPro" id="IPR029062">
    <property type="entry name" value="Class_I_gatase-like"/>
</dbReference>
<evidence type="ECO:0000313" key="5">
    <source>
        <dbReference type="EMBL" id="SMX43669.1"/>
    </source>
</evidence>
<dbReference type="OrthoDB" id="9793400at2"/>
<dbReference type="GO" id="GO:0043565">
    <property type="term" value="F:sequence-specific DNA binding"/>
    <property type="evidence" value="ECO:0007669"/>
    <property type="project" value="InterPro"/>
</dbReference>
<dbReference type="PROSITE" id="PS01124">
    <property type="entry name" value="HTH_ARAC_FAMILY_2"/>
    <property type="match status" value="1"/>
</dbReference>
<keyword evidence="2" id="KW-0238">DNA-binding</keyword>
<dbReference type="InterPro" id="IPR018062">
    <property type="entry name" value="HTH_AraC-typ_CS"/>
</dbReference>
<dbReference type="CDD" id="cd03136">
    <property type="entry name" value="GATase1_AraC_ArgR_like"/>
    <property type="match status" value="1"/>
</dbReference>
<dbReference type="InterPro" id="IPR052158">
    <property type="entry name" value="INH-QAR"/>
</dbReference>
<accession>A0A238KLE3</accession>
<evidence type="ECO:0000259" key="4">
    <source>
        <dbReference type="PROSITE" id="PS01124"/>
    </source>
</evidence>
<dbReference type="RefSeq" id="WP_093963800.1">
    <property type="nucleotide sequence ID" value="NZ_FXYG01000003.1"/>
</dbReference>
<dbReference type="SUPFAM" id="SSF46689">
    <property type="entry name" value="Homeodomain-like"/>
    <property type="match status" value="1"/>
</dbReference>
<keyword evidence="3" id="KW-0804">Transcription</keyword>
<dbReference type="Proteomes" id="UP000202485">
    <property type="component" value="Unassembled WGS sequence"/>
</dbReference>
<keyword evidence="1" id="KW-0805">Transcription regulation</keyword>
<proteinExistence type="predicted"/>
<evidence type="ECO:0000256" key="1">
    <source>
        <dbReference type="ARBA" id="ARBA00023015"/>
    </source>
</evidence>
<dbReference type="Gene3D" id="1.10.10.60">
    <property type="entry name" value="Homeodomain-like"/>
    <property type="match status" value="1"/>
</dbReference>
<dbReference type="Pfam" id="PF01965">
    <property type="entry name" value="DJ-1_PfpI"/>
    <property type="match status" value="1"/>
</dbReference>
<evidence type="ECO:0000256" key="3">
    <source>
        <dbReference type="ARBA" id="ARBA00023163"/>
    </source>
</evidence>
<dbReference type="EMBL" id="FXYG01000003">
    <property type="protein sequence ID" value="SMX43669.1"/>
    <property type="molecule type" value="Genomic_DNA"/>
</dbReference>
<sequence>MQKWTKSPAALQRFGVLLFDGFSNHCLANTVEPLRAANTLSGQRLYDWQFLSLDPRPVTSSSGLQVAPHAALTDADGDMLLVMPSYGFQAHGGWRTQAGLRAATRRFRTFVGLDTGSWLLAQAGLLNGHRATIHWEELTAFTERFPEVETCRERYVIDGDRITCSGAMAAFDLVMHLIGQDHGQALALEVAQLFMTSDSARSHSGGAGSASSHVNKALALMQENLETPLTIPEIARRVGRSQKALESRMRADLGAGPAKVYRRLRLNLARKLIGETDLSIAEIALRAGYEDPSALTRAFRAEFGLSPRALRSRAR</sequence>
<name>A0A238KLE3_9RHOB</name>
<dbReference type="InterPro" id="IPR018060">
    <property type="entry name" value="HTH_AraC"/>
</dbReference>
<feature type="domain" description="HTH araC/xylS-type" evidence="4">
    <location>
        <begin position="215"/>
        <end position="313"/>
    </location>
</feature>
<organism evidence="5 6">
    <name type="scientific">Ruegeria arenilitoris</name>
    <dbReference type="NCBI Taxonomy" id="1173585"/>
    <lineage>
        <taxon>Bacteria</taxon>
        <taxon>Pseudomonadati</taxon>
        <taxon>Pseudomonadota</taxon>
        <taxon>Alphaproteobacteria</taxon>
        <taxon>Rhodobacterales</taxon>
        <taxon>Roseobacteraceae</taxon>
        <taxon>Ruegeria</taxon>
    </lineage>
</organism>
<dbReference type="InterPro" id="IPR002818">
    <property type="entry name" value="DJ-1/PfpI"/>
</dbReference>
<reference evidence="6" key="1">
    <citation type="submission" date="2017-05" db="EMBL/GenBank/DDBJ databases">
        <authorList>
            <person name="Rodrigo-Torres L."/>
            <person name="Arahal R. D."/>
            <person name="Lucena T."/>
        </authorList>
    </citation>
    <scope>NUCLEOTIDE SEQUENCE [LARGE SCALE GENOMIC DNA]</scope>
    <source>
        <strain evidence="6">CECT 8715</strain>
    </source>
</reference>
<dbReference type="GO" id="GO:0003700">
    <property type="term" value="F:DNA-binding transcription factor activity"/>
    <property type="evidence" value="ECO:0007669"/>
    <property type="project" value="InterPro"/>
</dbReference>
<gene>
    <name evidence="5" type="primary">cdhR_4</name>
    <name evidence="5" type="ORF">RUA8715_02251</name>
</gene>